<dbReference type="AlphaFoldDB" id="A0A9I9DK04"/>
<sequence>MDMEFWVIGIYGFSTAFKLARRKGVVAIWLAFYWLVGDRLTAGYQEACTIEYGMTKPLLYCLSIIMIGSWNMNQVFLFTFDTHSIRSKVVYKIIEFLTVYGKYPSQIGQKPLLTSFISGMGSKSQDTTQYLEHADAAKDCCGDDLESGVHSPEDFSLSVDQLNQDFNKSLVLKGSSSIELKDSSNLTMMKSETDKETKRRYAVETGTAANENDAYLDLKLSPPGVYSRGKSSNESKSSSPSSQDSCISAEVESNLNSEDNLRVESSPLIVMGCTFCLLYVMVTDADPRCPKCKRSGLLDAFRGNQLKRSRKN</sequence>
<feature type="compositionally biased region" description="Low complexity" evidence="1">
    <location>
        <begin position="226"/>
        <end position="249"/>
    </location>
</feature>
<dbReference type="PANTHER" id="PTHR33177:SF77">
    <property type="entry name" value="LITAF DOMAIN-CONTAINING PROTEIN"/>
    <property type="match status" value="1"/>
</dbReference>
<dbReference type="Gramene" id="MELO3C019908.2.1">
    <property type="protein sequence ID" value="MELO3C019908.2.1"/>
    <property type="gene ID" value="MELO3C019908.2"/>
</dbReference>
<reference evidence="3" key="1">
    <citation type="submission" date="2023-03" db="UniProtKB">
        <authorList>
            <consortium name="EnsemblPlants"/>
        </authorList>
    </citation>
    <scope>IDENTIFICATION</scope>
</reference>
<evidence type="ECO:0000313" key="3">
    <source>
        <dbReference type="EnsemblPlants" id="MELO3C019908.2.1"/>
    </source>
</evidence>
<dbReference type="InterPro" id="IPR056440">
    <property type="entry name" value="Zn-ribbon_GIR1"/>
</dbReference>
<protein>
    <recommendedName>
        <fullName evidence="2">GIR1-like zinc ribbon domain-containing protein</fullName>
    </recommendedName>
</protein>
<dbReference type="InterPro" id="IPR055281">
    <property type="entry name" value="GIR1-2/SIED1"/>
</dbReference>
<evidence type="ECO:0000259" key="2">
    <source>
        <dbReference type="Pfam" id="PF24747"/>
    </source>
</evidence>
<dbReference type="Pfam" id="PF24747">
    <property type="entry name" value="Zn-ribbon_GIR1"/>
    <property type="match status" value="1"/>
</dbReference>
<organism evidence="3">
    <name type="scientific">Cucumis melo</name>
    <name type="common">Muskmelon</name>
    <dbReference type="NCBI Taxonomy" id="3656"/>
    <lineage>
        <taxon>Eukaryota</taxon>
        <taxon>Viridiplantae</taxon>
        <taxon>Streptophyta</taxon>
        <taxon>Embryophyta</taxon>
        <taxon>Tracheophyta</taxon>
        <taxon>Spermatophyta</taxon>
        <taxon>Magnoliopsida</taxon>
        <taxon>eudicotyledons</taxon>
        <taxon>Gunneridae</taxon>
        <taxon>Pentapetalae</taxon>
        <taxon>rosids</taxon>
        <taxon>fabids</taxon>
        <taxon>Cucurbitales</taxon>
        <taxon>Cucurbitaceae</taxon>
        <taxon>Benincaseae</taxon>
        <taxon>Cucumis</taxon>
    </lineage>
</organism>
<accession>A0A9I9DK04</accession>
<feature type="region of interest" description="Disordered" evidence="1">
    <location>
        <begin position="225"/>
        <end position="251"/>
    </location>
</feature>
<proteinExistence type="predicted"/>
<evidence type="ECO:0000256" key="1">
    <source>
        <dbReference type="SAM" id="MobiDB-lite"/>
    </source>
</evidence>
<dbReference type="PANTHER" id="PTHR33177">
    <property type="entry name" value="PUTATIVE-RELATED"/>
    <property type="match status" value="1"/>
</dbReference>
<feature type="domain" description="GIR1-like zinc ribbon" evidence="2">
    <location>
        <begin position="268"/>
        <end position="299"/>
    </location>
</feature>
<name>A0A9I9DK04_CUCME</name>
<dbReference type="EnsemblPlants" id="MELO3C019908.2.1">
    <property type="protein sequence ID" value="MELO3C019908.2.1"/>
    <property type="gene ID" value="MELO3C019908.2"/>
</dbReference>